<comment type="caution">
    <text evidence="2">The sequence shown here is derived from an EMBL/GenBank/DDBJ whole genome shotgun (WGS) entry which is preliminary data.</text>
</comment>
<sequence>MNLFFKEAVVFCVQSETLADAGQEARALADAHWQEVEAPLHGPQNKVLDLARYAELEALHMLHLSTARQDGTLAGYAAFTLVPCPHRRGLLLAALDGLYLRPDLRRGPNALHLLHHAETALRQRGVGLIQYSSPASRPCDALYRRLGARLTETVWHKEVR</sequence>
<accession>A0A6H3FAE4</accession>
<dbReference type="SUPFAM" id="SSF55729">
    <property type="entry name" value="Acyl-CoA N-acyltransferases (Nat)"/>
    <property type="match status" value="1"/>
</dbReference>
<proteinExistence type="predicted"/>
<dbReference type="AlphaFoldDB" id="A0A6H3FAE4"/>
<keyword evidence="2" id="KW-0808">Transferase</keyword>
<dbReference type="Proteomes" id="UP000292919">
    <property type="component" value="Unassembled WGS sequence"/>
</dbReference>
<dbReference type="InterPro" id="IPR000182">
    <property type="entry name" value="GNAT_dom"/>
</dbReference>
<evidence type="ECO:0000259" key="1">
    <source>
        <dbReference type="PROSITE" id="PS51186"/>
    </source>
</evidence>
<dbReference type="PROSITE" id="PS51186">
    <property type="entry name" value="GNAT"/>
    <property type="match status" value="1"/>
</dbReference>
<gene>
    <name evidence="2" type="ORF">EB812_07725</name>
</gene>
<name>A0A6H3FAE4_9BACT</name>
<protein>
    <submittedName>
        <fullName evidence="2">GNAT family N-acetyltransferase</fullName>
    </submittedName>
</protein>
<dbReference type="Gene3D" id="3.40.630.30">
    <property type="match status" value="1"/>
</dbReference>
<feature type="domain" description="N-acetyltransferase" evidence="1">
    <location>
        <begin position="23"/>
        <end position="160"/>
    </location>
</feature>
<dbReference type="InterPro" id="IPR016181">
    <property type="entry name" value="Acyl_CoA_acyltransferase"/>
</dbReference>
<dbReference type="Pfam" id="PF00583">
    <property type="entry name" value="Acetyltransf_1"/>
    <property type="match status" value="1"/>
</dbReference>
<evidence type="ECO:0000313" key="3">
    <source>
        <dbReference type="Proteomes" id="UP000292919"/>
    </source>
</evidence>
<organism evidence="2 3">
    <name type="scientific">Desulfovibrio legallii</name>
    <dbReference type="NCBI Taxonomy" id="571438"/>
    <lineage>
        <taxon>Bacteria</taxon>
        <taxon>Pseudomonadati</taxon>
        <taxon>Thermodesulfobacteriota</taxon>
        <taxon>Desulfovibrionia</taxon>
        <taxon>Desulfovibrionales</taxon>
        <taxon>Desulfovibrionaceae</taxon>
        <taxon>Desulfovibrio</taxon>
    </lineage>
</organism>
<keyword evidence="3" id="KW-1185">Reference proteome</keyword>
<reference evidence="2 3" key="1">
    <citation type="submission" date="2018-12" db="EMBL/GenBank/DDBJ databases">
        <title>First genome draft of Desulfovibrio legallis sp. nov.</title>
        <authorList>
            <person name="Ben Dhia O."/>
            <person name="Najjari A."/>
            <person name="Ferjani R."/>
            <person name="Fhoula I."/>
            <person name="Fardeau M.-L."/>
            <person name="Boudabbous A."/>
            <person name="Ouzari H.I."/>
        </authorList>
    </citation>
    <scope>NUCLEOTIDE SEQUENCE [LARGE SCALE GENOMIC DNA]</scope>
    <source>
        <strain evidence="2 3">H1T</strain>
    </source>
</reference>
<dbReference type="GO" id="GO:0016747">
    <property type="term" value="F:acyltransferase activity, transferring groups other than amino-acyl groups"/>
    <property type="evidence" value="ECO:0007669"/>
    <property type="project" value="InterPro"/>
</dbReference>
<evidence type="ECO:0000313" key="2">
    <source>
        <dbReference type="EMBL" id="TBH79475.1"/>
    </source>
</evidence>
<dbReference type="EMBL" id="SIXC01000008">
    <property type="protein sequence ID" value="TBH79475.1"/>
    <property type="molecule type" value="Genomic_DNA"/>
</dbReference>